<evidence type="ECO:0000256" key="8">
    <source>
        <dbReference type="ARBA" id="ARBA00023273"/>
    </source>
</evidence>
<evidence type="ECO:0000256" key="7">
    <source>
        <dbReference type="ARBA" id="ARBA00023212"/>
    </source>
</evidence>
<dbReference type="GO" id="GO:0005930">
    <property type="term" value="C:axoneme"/>
    <property type="evidence" value="ECO:0007669"/>
    <property type="project" value="UniProtKB-SubCell"/>
</dbReference>
<keyword evidence="4" id="KW-0963">Cytoplasm</keyword>
<gene>
    <name evidence="10" type="ORF">EB796_006559</name>
</gene>
<sequence>MSRAQAESVIKNIIREIAAECAAKGQAVSETLVAFMVKAVVLDPNNEFNVDRTLTKDDVQKLIKLCVERLLNVRSPSLDTIKMQVYFDMNYTGRHDFLEEHRRVLESRLQPVLREITDSRARTREELESLYRKIVSAVLLRSGLGSPTDIAVVREATAALQSVFPQTELGTFMSMTKRDKERQLQELTMIVTGIRLFNKECGKGGEGIDDLPGILNEAVPATTQNVDSEIQSTVRDAYRYTAILEKICQNERGEPSVGLSVQLLKESLINSRQHEAFLRVLLHDVIGCAQQVEMLESQLAGRMEQLQATVQSKTAVPTAQVYVCSS</sequence>
<evidence type="ECO:0000256" key="5">
    <source>
        <dbReference type="ARBA" id="ARBA00022794"/>
    </source>
</evidence>
<comment type="caution">
    <text evidence="10">The sequence shown here is derived from an EMBL/GenBank/DDBJ whole genome shotgun (WGS) entry which is preliminary data.</text>
</comment>
<accession>A0A7J7KC74</accession>
<evidence type="ECO:0000256" key="6">
    <source>
        <dbReference type="ARBA" id="ARBA00023069"/>
    </source>
</evidence>
<evidence type="ECO:0000256" key="9">
    <source>
        <dbReference type="ARBA" id="ARBA00045321"/>
    </source>
</evidence>
<evidence type="ECO:0000256" key="2">
    <source>
        <dbReference type="ARBA" id="ARBA00010500"/>
    </source>
</evidence>
<reference evidence="10" key="1">
    <citation type="submission" date="2020-06" db="EMBL/GenBank/DDBJ databases">
        <title>Draft genome of Bugula neritina, a colonial animal packing powerful symbionts and potential medicines.</title>
        <authorList>
            <person name="Rayko M."/>
        </authorList>
    </citation>
    <scope>NUCLEOTIDE SEQUENCE [LARGE SCALE GENOMIC DNA]</scope>
    <source>
        <strain evidence="10">Kwan_BN1</strain>
    </source>
</reference>
<keyword evidence="8" id="KW-0966">Cell projection</keyword>
<proteinExistence type="inferred from homology"/>
<dbReference type="OrthoDB" id="10251073at2759"/>
<evidence type="ECO:0000256" key="4">
    <source>
        <dbReference type="ARBA" id="ARBA00022490"/>
    </source>
</evidence>
<dbReference type="GO" id="GO:0036064">
    <property type="term" value="C:ciliary basal body"/>
    <property type="evidence" value="ECO:0007669"/>
    <property type="project" value="TreeGrafter"/>
</dbReference>
<evidence type="ECO:0000313" key="11">
    <source>
        <dbReference type="Proteomes" id="UP000593567"/>
    </source>
</evidence>
<keyword evidence="7" id="KW-0206">Cytoskeleton</keyword>
<dbReference type="InterPro" id="IPR021897">
    <property type="entry name" value="FAP206"/>
</dbReference>
<dbReference type="Pfam" id="PF12018">
    <property type="entry name" value="FAP206"/>
    <property type="match status" value="1"/>
</dbReference>
<comment type="function">
    <text evidence="9">Essential for sperm motility and is involved in the regulation of the beating frequency of motile cilia on the epithelial cells of the respiratory tract. Required for the establishment of radial spokes in sperm flagella.</text>
</comment>
<comment type="subcellular location">
    <subcellularLocation>
        <location evidence="1">Cytoplasm</location>
        <location evidence="1">Cytoskeleton</location>
        <location evidence="1">Cilium axoneme</location>
    </subcellularLocation>
</comment>
<name>A0A7J7KC74_BUGNE</name>
<evidence type="ECO:0000256" key="1">
    <source>
        <dbReference type="ARBA" id="ARBA00004430"/>
    </source>
</evidence>
<dbReference type="PANTHER" id="PTHR21442:SF0">
    <property type="entry name" value="CILIA- AND FLAGELLA-ASSOCIATED PROTEIN 206"/>
    <property type="match status" value="1"/>
</dbReference>
<dbReference type="GO" id="GO:0003356">
    <property type="term" value="P:regulation of cilium beat frequency"/>
    <property type="evidence" value="ECO:0007669"/>
    <property type="project" value="TreeGrafter"/>
</dbReference>
<dbReference type="EMBL" id="VXIV02000931">
    <property type="protein sequence ID" value="KAF6035136.1"/>
    <property type="molecule type" value="Genomic_DNA"/>
</dbReference>
<dbReference type="PANTHER" id="PTHR21442">
    <property type="entry name" value="CILIA- AND FLAGELLA-ASSOCIATED PROTEIN 206"/>
    <property type="match status" value="1"/>
</dbReference>
<dbReference type="GO" id="GO:0030030">
    <property type="term" value="P:cell projection organization"/>
    <property type="evidence" value="ECO:0007669"/>
    <property type="project" value="UniProtKB-KW"/>
</dbReference>
<keyword evidence="6" id="KW-0969">Cilium</keyword>
<organism evidence="10 11">
    <name type="scientific">Bugula neritina</name>
    <name type="common">Brown bryozoan</name>
    <name type="synonym">Sertularia neritina</name>
    <dbReference type="NCBI Taxonomy" id="10212"/>
    <lineage>
        <taxon>Eukaryota</taxon>
        <taxon>Metazoa</taxon>
        <taxon>Spiralia</taxon>
        <taxon>Lophotrochozoa</taxon>
        <taxon>Bryozoa</taxon>
        <taxon>Gymnolaemata</taxon>
        <taxon>Cheilostomatida</taxon>
        <taxon>Flustrina</taxon>
        <taxon>Buguloidea</taxon>
        <taxon>Bugulidae</taxon>
        <taxon>Bugula</taxon>
    </lineage>
</organism>
<evidence type="ECO:0000313" key="10">
    <source>
        <dbReference type="EMBL" id="KAF6035136.1"/>
    </source>
</evidence>
<keyword evidence="5" id="KW-0970">Cilium biogenesis/degradation</keyword>
<comment type="similarity">
    <text evidence="2">Belongs to the CFAP206 family.</text>
</comment>
<dbReference type="AlphaFoldDB" id="A0A7J7KC74"/>
<dbReference type="Proteomes" id="UP000593567">
    <property type="component" value="Unassembled WGS sequence"/>
</dbReference>
<keyword evidence="11" id="KW-1185">Reference proteome</keyword>
<protein>
    <recommendedName>
        <fullName evidence="3">Cilia- and flagella-associated protein 206</fullName>
    </recommendedName>
</protein>
<evidence type="ECO:0000256" key="3">
    <source>
        <dbReference type="ARBA" id="ARBA00021602"/>
    </source>
</evidence>